<evidence type="ECO:0000256" key="2">
    <source>
        <dbReference type="RuleBase" id="RU363120"/>
    </source>
</evidence>
<dbReference type="Gramene" id="ORUFI01G13890.1">
    <property type="protein sequence ID" value="ORUFI01G13890.1"/>
    <property type="gene ID" value="ORUFI01G13890"/>
</dbReference>
<proteinExistence type="inferred from homology"/>
<dbReference type="eggNOG" id="ENOG502S4Z1">
    <property type="taxonomic scope" value="Eukaryota"/>
</dbReference>
<comment type="similarity">
    <text evidence="1 2">Belongs to the endosulfine family.</text>
</comment>
<keyword evidence="5" id="KW-1185">Reference proteome</keyword>
<dbReference type="OMA" id="VWQGNHR"/>
<dbReference type="HOGENOM" id="CLU_094393_2_2_1"/>
<dbReference type="STRING" id="4529.A0A0E0MV92"/>
<reference evidence="4" key="2">
    <citation type="submission" date="2015-06" db="UniProtKB">
        <authorList>
            <consortium name="EnsemblPlants"/>
        </authorList>
    </citation>
    <scope>IDENTIFICATION</scope>
</reference>
<sequence>MASFGEDNRAATQREEDPTFYEAAIKDGNRLQGSSQNKYGGISPKKPLINKDHERAYFDSADWALGKCYLFLQQGASNSTKGTTEPLKPKLQVAETVRVWQGNHRGGIEFDPIINWDVNMDIVSM</sequence>
<dbReference type="Proteomes" id="UP000008022">
    <property type="component" value="Unassembled WGS sequence"/>
</dbReference>
<dbReference type="Pfam" id="PF04667">
    <property type="entry name" value="Endosulfine"/>
    <property type="match status" value="1"/>
</dbReference>
<dbReference type="PANTHER" id="PTHR34804:SF2">
    <property type="entry name" value="OS01G0305200 PROTEIN"/>
    <property type="match status" value="1"/>
</dbReference>
<dbReference type="InterPro" id="IPR006760">
    <property type="entry name" value="Endosulphine"/>
</dbReference>
<dbReference type="PANTHER" id="PTHR34804">
    <property type="entry name" value="CAMP-REGULATED PHOSPHOPROTEIN 19-RELATED PROTEIN"/>
    <property type="match status" value="1"/>
</dbReference>
<reference evidence="5" key="1">
    <citation type="submission" date="2013-06" db="EMBL/GenBank/DDBJ databases">
        <authorList>
            <person name="Zhao Q."/>
        </authorList>
    </citation>
    <scope>NUCLEOTIDE SEQUENCE</scope>
    <source>
        <strain evidence="5">cv. W1943</strain>
    </source>
</reference>
<name>A0A0E0MV92_ORYRU</name>
<accession>A0A0E0MV92</accession>
<evidence type="ECO:0000313" key="4">
    <source>
        <dbReference type="EnsemblPlants" id="ORUFI01G13890.1"/>
    </source>
</evidence>
<evidence type="ECO:0000313" key="5">
    <source>
        <dbReference type="Proteomes" id="UP000008022"/>
    </source>
</evidence>
<evidence type="ECO:0000256" key="1">
    <source>
        <dbReference type="ARBA" id="ARBA00010520"/>
    </source>
</evidence>
<dbReference type="EnsemblPlants" id="ORUFI01G13890.1">
    <property type="protein sequence ID" value="ORUFI01G13890.1"/>
    <property type="gene ID" value="ORUFI01G13890"/>
</dbReference>
<protein>
    <submittedName>
        <fullName evidence="4">Uncharacterized protein</fullName>
    </submittedName>
</protein>
<evidence type="ECO:0000256" key="3">
    <source>
        <dbReference type="SAM" id="MobiDB-lite"/>
    </source>
</evidence>
<feature type="region of interest" description="Disordered" evidence="3">
    <location>
        <begin position="27"/>
        <end position="46"/>
    </location>
</feature>
<dbReference type="AlphaFoldDB" id="A0A0E0MV92"/>
<organism evidence="4 5">
    <name type="scientific">Oryza rufipogon</name>
    <name type="common">Brownbeard rice</name>
    <name type="synonym">Asian wild rice</name>
    <dbReference type="NCBI Taxonomy" id="4529"/>
    <lineage>
        <taxon>Eukaryota</taxon>
        <taxon>Viridiplantae</taxon>
        <taxon>Streptophyta</taxon>
        <taxon>Embryophyta</taxon>
        <taxon>Tracheophyta</taxon>
        <taxon>Spermatophyta</taxon>
        <taxon>Magnoliopsida</taxon>
        <taxon>Liliopsida</taxon>
        <taxon>Poales</taxon>
        <taxon>Poaceae</taxon>
        <taxon>BOP clade</taxon>
        <taxon>Oryzoideae</taxon>
        <taxon>Oryzeae</taxon>
        <taxon>Oryzinae</taxon>
        <taxon>Oryza</taxon>
    </lineage>
</organism>